<evidence type="ECO:0000313" key="1">
    <source>
        <dbReference type="EMBL" id="UJF35601.1"/>
    </source>
</evidence>
<sequence>MPIPCVNVEWVETKEISGQDAQELHAETGARYFSLYSIPDYLEASDGTVHYGSLGAIQEEGVLIAAAMSGVLMFNGEKDTYYIAKNRTETYQGGYLDFAEGFTLSKSYALDWGTLSHSGHAYRELVGKAVELFAPEGKKPLLLEEMIRLKTYALDDRWRTGGKGCGRLCEIYRFEHVRQCVQASAALHVRLDGTMPEAGLV</sequence>
<gene>
    <name evidence="1" type="ORF">L0M14_11195</name>
</gene>
<name>A0ABY3SR16_9BACL</name>
<dbReference type="RefSeq" id="WP_235122162.1">
    <property type="nucleotide sequence ID" value="NZ_CP090978.1"/>
</dbReference>
<organism evidence="1 2">
    <name type="scientific">Paenibacillus hexagrammi</name>
    <dbReference type="NCBI Taxonomy" id="2908839"/>
    <lineage>
        <taxon>Bacteria</taxon>
        <taxon>Bacillati</taxon>
        <taxon>Bacillota</taxon>
        <taxon>Bacilli</taxon>
        <taxon>Bacillales</taxon>
        <taxon>Paenibacillaceae</taxon>
        <taxon>Paenibacillus</taxon>
    </lineage>
</organism>
<evidence type="ECO:0000313" key="2">
    <source>
        <dbReference type="Proteomes" id="UP001649230"/>
    </source>
</evidence>
<accession>A0ABY3SR16</accession>
<dbReference type="Proteomes" id="UP001649230">
    <property type="component" value="Chromosome"/>
</dbReference>
<proteinExistence type="predicted"/>
<keyword evidence="2" id="KW-1185">Reference proteome</keyword>
<reference evidence="1 2" key="1">
    <citation type="journal article" date="2024" name="Int. J. Syst. Evol. Microbiol.">
        <title>Paenibacillus hexagrammi sp. nov., a novel bacterium isolated from the gut content of Hexagrammos agrammus.</title>
        <authorList>
            <person name="Jung H.K."/>
            <person name="Kim D.G."/>
            <person name="Zin H."/>
            <person name="Park J."/>
            <person name="Jung H."/>
            <person name="Kim Y.O."/>
            <person name="Kong H.J."/>
            <person name="Kim J.W."/>
            <person name="Kim Y.S."/>
        </authorList>
    </citation>
    <scope>NUCLEOTIDE SEQUENCE [LARGE SCALE GENOMIC DNA]</scope>
    <source>
        <strain evidence="1 2">YPD9-1</strain>
    </source>
</reference>
<dbReference type="EMBL" id="CP090978">
    <property type="protein sequence ID" value="UJF35601.1"/>
    <property type="molecule type" value="Genomic_DNA"/>
</dbReference>
<protein>
    <submittedName>
        <fullName evidence="1">Uncharacterized protein</fullName>
    </submittedName>
</protein>